<dbReference type="STRING" id="889378.Spiaf_1478"/>
<dbReference type="InterPro" id="IPR004114">
    <property type="entry name" value="THUMP_dom"/>
</dbReference>
<dbReference type="HOGENOM" id="CLU_032119_3_0_12"/>
<evidence type="ECO:0000256" key="1">
    <source>
        <dbReference type="ARBA" id="ARBA00022603"/>
    </source>
</evidence>
<feature type="domain" description="THUMP" evidence="3">
    <location>
        <begin position="49"/>
        <end position="161"/>
    </location>
</feature>
<evidence type="ECO:0000313" key="4">
    <source>
        <dbReference type="EMBL" id="AFG37539.1"/>
    </source>
</evidence>
<dbReference type="SMART" id="SM00981">
    <property type="entry name" value="THUMP"/>
    <property type="match status" value="1"/>
</dbReference>
<sequence length="404" mass="44639">MKILQGSFPLQVVPLPQFAELALREVESLGVAKPRIEGSIITGYTDWEAAYRCIYQARLAMRVLAPLTRTSIRTKDELYAAAAAIEWGRLITPDTTFAVDVQGQHAEFSRLGYAALVVKDAVVDRCRTADGVRPSVDTANPDLRIHLYLSDRGSSVLSLDIGHGSLHRRGYRSVEAPAPLNEVLAASILEYAGYAPRRPLLDPFCGYGTILMEAAMRLLAVPAGYFRTPAFQPDPDWGNPVAWQRVRSSALEQMDRRCQQAERSIREPVLFGGDIDEAAVHSAERTLQRLPLGGIISSFEVRDAMQLICPRSDIPGLVVTNPPYDERVKTPDTAGLYRGFSLQAKQVLPDWSVHVVTGSETGAKAFALRTRNKLQVYNGQLRCTLLSADILPPKKLTIPRKEHP</sequence>
<name>H9UJ46_SPIAZ</name>
<dbReference type="SUPFAM" id="SSF53335">
    <property type="entry name" value="S-adenosyl-L-methionine-dependent methyltransferases"/>
    <property type="match status" value="1"/>
</dbReference>
<dbReference type="PROSITE" id="PS00092">
    <property type="entry name" value="N6_MTASE"/>
    <property type="match status" value="1"/>
</dbReference>
<dbReference type="Pfam" id="PF02926">
    <property type="entry name" value="THUMP"/>
    <property type="match status" value="1"/>
</dbReference>
<dbReference type="PATRIC" id="fig|889378.3.peg.1469"/>
<dbReference type="PANTHER" id="PTHR47313">
    <property type="entry name" value="RIBOSOMAL RNA LARGE SUBUNIT METHYLTRANSFERASE K/L"/>
    <property type="match status" value="1"/>
</dbReference>
<dbReference type="PANTHER" id="PTHR47313:SF1">
    <property type="entry name" value="RIBOSOMAL RNA LARGE SUBUNIT METHYLTRANSFERASE K_L"/>
    <property type="match status" value="1"/>
</dbReference>
<dbReference type="RefSeq" id="WP_014455523.1">
    <property type="nucleotide sequence ID" value="NC_017098.1"/>
</dbReference>
<keyword evidence="5" id="KW-1185">Reference proteome</keyword>
<dbReference type="InterPro" id="IPR029063">
    <property type="entry name" value="SAM-dependent_MTases_sf"/>
</dbReference>
<evidence type="ECO:0000256" key="2">
    <source>
        <dbReference type="PROSITE-ProRule" id="PRU00529"/>
    </source>
</evidence>
<dbReference type="InterPro" id="IPR000241">
    <property type="entry name" value="RlmKL-like_Mtase"/>
</dbReference>
<dbReference type="Gene3D" id="3.30.2130.30">
    <property type="match status" value="1"/>
</dbReference>
<gene>
    <name evidence="4" type="ordered locus">Spiaf_1478</name>
</gene>
<dbReference type="eggNOG" id="COG0116">
    <property type="taxonomic scope" value="Bacteria"/>
</dbReference>
<evidence type="ECO:0000259" key="3">
    <source>
        <dbReference type="PROSITE" id="PS51165"/>
    </source>
</evidence>
<dbReference type="Proteomes" id="UP000007383">
    <property type="component" value="Chromosome"/>
</dbReference>
<dbReference type="AlphaFoldDB" id="H9UJ46"/>
<proteinExistence type="predicted"/>
<reference evidence="5" key="1">
    <citation type="journal article" date="2013" name="Stand. Genomic Sci.">
        <title>Complete genome sequence of the halophilic bacterium Spirochaeta africana type strain (Z-7692(T)) from the alkaline Lake Magadi in the East African Rift.</title>
        <authorList>
            <person name="Liolos K."/>
            <person name="Abt B."/>
            <person name="Scheuner C."/>
            <person name="Teshima H."/>
            <person name="Held B."/>
            <person name="Lapidus A."/>
            <person name="Nolan M."/>
            <person name="Lucas S."/>
            <person name="Deshpande S."/>
            <person name="Cheng J.F."/>
            <person name="Tapia R."/>
            <person name="Goodwin L.A."/>
            <person name="Pitluck S."/>
            <person name="Pagani I."/>
            <person name="Ivanova N."/>
            <person name="Mavromatis K."/>
            <person name="Mikhailova N."/>
            <person name="Huntemann M."/>
            <person name="Pati A."/>
            <person name="Chen A."/>
            <person name="Palaniappan K."/>
            <person name="Land M."/>
            <person name="Rohde M."/>
            <person name="Tindall B.J."/>
            <person name="Detter J.C."/>
            <person name="Goker M."/>
            <person name="Bristow J."/>
            <person name="Eisen J.A."/>
            <person name="Markowitz V."/>
            <person name="Hugenholtz P."/>
            <person name="Woyke T."/>
            <person name="Klenk H.P."/>
            <person name="Kyrpides N.C."/>
        </authorList>
    </citation>
    <scope>NUCLEOTIDE SEQUENCE</scope>
    <source>
        <strain evidence="5">ATCC 700263 / DSM 8902 / Z-7692</strain>
    </source>
</reference>
<dbReference type="Gene3D" id="3.40.50.150">
    <property type="entry name" value="Vaccinia Virus protein VP39"/>
    <property type="match status" value="1"/>
</dbReference>
<dbReference type="OrthoDB" id="9809404at2"/>
<keyword evidence="1 4" id="KW-0808">Transferase</keyword>
<keyword evidence="1 4" id="KW-0489">Methyltransferase</keyword>
<dbReference type="GO" id="GO:0003723">
    <property type="term" value="F:RNA binding"/>
    <property type="evidence" value="ECO:0007669"/>
    <property type="project" value="UniProtKB-UniRule"/>
</dbReference>
<dbReference type="EMBL" id="CP003282">
    <property type="protein sequence ID" value="AFG37539.1"/>
    <property type="molecule type" value="Genomic_DNA"/>
</dbReference>
<protein>
    <submittedName>
        <fullName evidence="4">Putative N6-adenine-specific DNA methylase</fullName>
    </submittedName>
</protein>
<dbReference type="Pfam" id="PF01170">
    <property type="entry name" value="UPF0020"/>
    <property type="match status" value="1"/>
</dbReference>
<dbReference type="KEGG" id="sfc:Spiaf_1478"/>
<dbReference type="CDD" id="cd11715">
    <property type="entry name" value="THUMP_AdoMetMT"/>
    <property type="match status" value="1"/>
</dbReference>
<keyword evidence="2" id="KW-0694">RNA-binding</keyword>
<accession>H9UJ46</accession>
<organism evidence="4 5">
    <name type="scientific">Spirochaeta africana (strain ATCC 700263 / DSM 8902 / Z-7692)</name>
    <dbReference type="NCBI Taxonomy" id="889378"/>
    <lineage>
        <taxon>Bacteria</taxon>
        <taxon>Pseudomonadati</taxon>
        <taxon>Spirochaetota</taxon>
        <taxon>Spirochaetia</taxon>
        <taxon>Spirochaetales</taxon>
        <taxon>Spirochaetaceae</taxon>
        <taxon>Spirochaeta</taxon>
    </lineage>
</organism>
<dbReference type="PROSITE" id="PS51165">
    <property type="entry name" value="THUMP"/>
    <property type="match status" value="1"/>
</dbReference>
<dbReference type="GO" id="GO:0070043">
    <property type="term" value="F:rRNA (guanine-N7-)-methyltransferase activity"/>
    <property type="evidence" value="ECO:0007669"/>
    <property type="project" value="TreeGrafter"/>
</dbReference>
<evidence type="ECO:0000313" key="5">
    <source>
        <dbReference type="Proteomes" id="UP000007383"/>
    </source>
</evidence>
<dbReference type="InterPro" id="IPR002052">
    <property type="entry name" value="DNA_methylase_N6_adenine_CS"/>
</dbReference>
<dbReference type="GO" id="GO:0008990">
    <property type="term" value="F:rRNA (guanine-N2-)-methyltransferase activity"/>
    <property type="evidence" value="ECO:0007669"/>
    <property type="project" value="TreeGrafter"/>
</dbReference>